<dbReference type="GO" id="GO:0005886">
    <property type="term" value="C:plasma membrane"/>
    <property type="evidence" value="ECO:0007669"/>
    <property type="project" value="UniProtKB-SubCell"/>
</dbReference>
<evidence type="ECO:0000256" key="1">
    <source>
        <dbReference type="ARBA" id="ARBA00004651"/>
    </source>
</evidence>
<feature type="transmembrane region" description="Helical" evidence="5">
    <location>
        <begin position="190"/>
        <end position="211"/>
    </location>
</feature>
<dbReference type="Proteomes" id="UP000441772">
    <property type="component" value="Unassembled WGS sequence"/>
</dbReference>
<proteinExistence type="predicted"/>
<dbReference type="PANTHER" id="PTHR23542">
    <property type="match status" value="1"/>
</dbReference>
<dbReference type="InterPro" id="IPR020846">
    <property type="entry name" value="MFS_dom"/>
</dbReference>
<dbReference type="AlphaFoldDB" id="A0A6I1GLB2"/>
<dbReference type="Pfam" id="PF07690">
    <property type="entry name" value="MFS_1"/>
    <property type="match status" value="1"/>
</dbReference>
<dbReference type="SUPFAM" id="SSF103473">
    <property type="entry name" value="MFS general substrate transporter"/>
    <property type="match status" value="1"/>
</dbReference>
<gene>
    <name evidence="7" type="ORF">F7D09_1271</name>
</gene>
<feature type="domain" description="Major facilitator superfamily (MFS) profile" evidence="6">
    <location>
        <begin position="288"/>
        <end position="482"/>
    </location>
</feature>
<feature type="transmembrane region" description="Helical" evidence="5">
    <location>
        <begin position="418"/>
        <end position="438"/>
    </location>
</feature>
<feature type="transmembrane region" description="Helical" evidence="5">
    <location>
        <begin position="326"/>
        <end position="347"/>
    </location>
</feature>
<feature type="transmembrane region" description="Helical" evidence="5">
    <location>
        <begin position="40"/>
        <end position="63"/>
    </location>
</feature>
<dbReference type="GO" id="GO:0022857">
    <property type="term" value="F:transmembrane transporter activity"/>
    <property type="evidence" value="ECO:0007669"/>
    <property type="project" value="InterPro"/>
</dbReference>
<name>A0A6I1GLB2_9BIFI</name>
<feature type="transmembrane region" description="Helical" evidence="5">
    <location>
        <begin position="444"/>
        <end position="465"/>
    </location>
</feature>
<keyword evidence="3 5" id="KW-1133">Transmembrane helix</keyword>
<evidence type="ECO:0000256" key="2">
    <source>
        <dbReference type="ARBA" id="ARBA00022692"/>
    </source>
</evidence>
<keyword evidence="4 5" id="KW-0472">Membrane</keyword>
<reference evidence="7 8" key="1">
    <citation type="submission" date="2019-09" db="EMBL/GenBank/DDBJ databases">
        <title>Characterization of the phylogenetic diversity of two novel species belonging to the genus Bifidobacterium: Bifidobacterium cebidarum sp. nov. and Bifidobacterium leontopitheci sp. nov.</title>
        <authorList>
            <person name="Lugli G.A."/>
            <person name="Duranti S."/>
            <person name="Milani C."/>
            <person name="Turroni F."/>
            <person name="Ventura M."/>
        </authorList>
    </citation>
    <scope>NUCLEOTIDE SEQUENCE [LARGE SCALE GENOMIC DNA]</scope>
    <source>
        <strain evidence="7 8">LMG 31471</strain>
    </source>
</reference>
<evidence type="ECO:0000256" key="5">
    <source>
        <dbReference type="SAM" id="Phobius"/>
    </source>
</evidence>
<dbReference type="RefSeq" id="WP_152234616.1">
    <property type="nucleotide sequence ID" value="NZ_JBHSKZ010000003.1"/>
</dbReference>
<dbReference type="PANTHER" id="PTHR23542:SF1">
    <property type="entry name" value="MAJOR FACILITATOR SUPERFAMILY (MFS) PROFILE DOMAIN-CONTAINING PROTEIN"/>
    <property type="match status" value="1"/>
</dbReference>
<feature type="transmembrane region" description="Helical" evidence="5">
    <location>
        <begin position="288"/>
        <end position="306"/>
    </location>
</feature>
<sequence length="482" mass="51856">MSNANPHAKSHTVVDGFKQVGHRVFGGYAELLRMPHTARFSIGSVIACMPFPMVGMTITISVQHYYGNYTLAGILTAIQAIALAVASPLLGKLTDKFGQRQVSIPTIIVWIVAAIALVTCITNRAPEWVLYCLTPLLAAIPPWGAMSRARWTTLLKGDRERTDRALSLSGVFDECMWIIGNPLASTLAVISGLLAFSFTGVCVVVGALMFLTELTTEPKSQTQLAREAGLTRREYREREAAKAQRLMERDAADRARRAAEAAGASAADVQAAVDKAVADARAGKKESIWGPGMLAVCVTWFSLGAFQSASNISIIAFATETGMKQYTGFVFACFSFSSLCGAIVYGAKNWTIPLWKRFYVCLAVVNLGVGTFMFARHLWVIMIIYLLIGVCQAPTWINGNQLMLHLVPPTRFTEGVSWMGAMNSIGASAGSAIAGVFIDHMGSHGGFLMATVLAVGSLVIALVGFRQIKGSTEQPTLTEVTV</sequence>
<comment type="subcellular location">
    <subcellularLocation>
        <location evidence="1">Cell membrane</location>
        <topology evidence="1">Multi-pass membrane protein</topology>
    </subcellularLocation>
</comment>
<keyword evidence="8" id="KW-1185">Reference proteome</keyword>
<feature type="transmembrane region" description="Helical" evidence="5">
    <location>
        <begin position="102"/>
        <end position="122"/>
    </location>
</feature>
<feature type="transmembrane region" description="Helical" evidence="5">
    <location>
        <begin position="354"/>
        <end position="372"/>
    </location>
</feature>
<accession>A0A6I1GLB2</accession>
<evidence type="ECO:0000313" key="8">
    <source>
        <dbReference type="Proteomes" id="UP000441772"/>
    </source>
</evidence>
<comment type="caution">
    <text evidence="7">The sequence shown here is derived from an EMBL/GenBank/DDBJ whole genome shotgun (WGS) entry which is preliminary data.</text>
</comment>
<evidence type="ECO:0000313" key="7">
    <source>
        <dbReference type="EMBL" id="KAB7790199.1"/>
    </source>
</evidence>
<feature type="transmembrane region" description="Helical" evidence="5">
    <location>
        <begin position="69"/>
        <end position="90"/>
    </location>
</feature>
<protein>
    <submittedName>
        <fullName evidence="7">MFS transporter</fullName>
    </submittedName>
</protein>
<dbReference type="Gene3D" id="1.20.1250.20">
    <property type="entry name" value="MFS general substrate transporter like domains"/>
    <property type="match status" value="2"/>
</dbReference>
<evidence type="ECO:0000256" key="4">
    <source>
        <dbReference type="ARBA" id="ARBA00023136"/>
    </source>
</evidence>
<organism evidence="7 8">
    <name type="scientific">Bifidobacterium leontopitheci</name>
    <dbReference type="NCBI Taxonomy" id="2650774"/>
    <lineage>
        <taxon>Bacteria</taxon>
        <taxon>Bacillati</taxon>
        <taxon>Actinomycetota</taxon>
        <taxon>Actinomycetes</taxon>
        <taxon>Bifidobacteriales</taxon>
        <taxon>Bifidobacteriaceae</taxon>
        <taxon>Bifidobacterium</taxon>
    </lineage>
</organism>
<dbReference type="PROSITE" id="PS50850">
    <property type="entry name" value="MFS"/>
    <property type="match status" value="1"/>
</dbReference>
<feature type="transmembrane region" description="Helical" evidence="5">
    <location>
        <begin position="378"/>
        <end position="397"/>
    </location>
</feature>
<dbReference type="EMBL" id="WBVT01000018">
    <property type="protein sequence ID" value="KAB7790199.1"/>
    <property type="molecule type" value="Genomic_DNA"/>
</dbReference>
<dbReference type="InterPro" id="IPR036259">
    <property type="entry name" value="MFS_trans_sf"/>
</dbReference>
<dbReference type="InterPro" id="IPR011701">
    <property type="entry name" value="MFS"/>
</dbReference>
<evidence type="ECO:0000256" key="3">
    <source>
        <dbReference type="ARBA" id="ARBA00022989"/>
    </source>
</evidence>
<keyword evidence="2 5" id="KW-0812">Transmembrane</keyword>
<feature type="transmembrane region" description="Helical" evidence="5">
    <location>
        <begin position="128"/>
        <end position="145"/>
    </location>
</feature>
<evidence type="ECO:0000259" key="6">
    <source>
        <dbReference type="PROSITE" id="PS50850"/>
    </source>
</evidence>